<gene>
    <name evidence="1" type="ORF">CVV64_18360</name>
</gene>
<dbReference type="Proteomes" id="UP000233256">
    <property type="component" value="Unassembled WGS sequence"/>
</dbReference>
<name>A0A2N1PJJ6_9BACT</name>
<organism evidence="1 2">
    <name type="scientific">Candidatus Wallbacteria bacterium HGW-Wallbacteria-1</name>
    <dbReference type="NCBI Taxonomy" id="2013854"/>
    <lineage>
        <taxon>Bacteria</taxon>
        <taxon>Candidatus Walliibacteriota</taxon>
    </lineage>
</organism>
<proteinExistence type="predicted"/>
<accession>A0A2N1PJJ6</accession>
<dbReference type="AlphaFoldDB" id="A0A2N1PJJ6"/>
<evidence type="ECO:0000313" key="2">
    <source>
        <dbReference type="Proteomes" id="UP000233256"/>
    </source>
</evidence>
<evidence type="ECO:0008006" key="3">
    <source>
        <dbReference type="Google" id="ProtNLM"/>
    </source>
</evidence>
<dbReference type="EMBL" id="PGXC01000043">
    <property type="protein sequence ID" value="PKK88517.1"/>
    <property type="molecule type" value="Genomic_DNA"/>
</dbReference>
<comment type="caution">
    <text evidence="1">The sequence shown here is derived from an EMBL/GenBank/DDBJ whole genome shotgun (WGS) entry which is preliminary data.</text>
</comment>
<reference evidence="1 2" key="1">
    <citation type="journal article" date="2017" name="ISME J.">
        <title>Potential for microbial H2 and metal transformations associated with novel bacteria and archaea in deep terrestrial subsurface sediments.</title>
        <authorList>
            <person name="Hernsdorf A.W."/>
            <person name="Amano Y."/>
            <person name="Miyakawa K."/>
            <person name="Ise K."/>
            <person name="Suzuki Y."/>
            <person name="Anantharaman K."/>
            <person name="Probst A."/>
            <person name="Burstein D."/>
            <person name="Thomas B.C."/>
            <person name="Banfield J.F."/>
        </authorList>
    </citation>
    <scope>NUCLEOTIDE SEQUENCE [LARGE SCALE GENOMIC DNA]</scope>
    <source>
        <strain evidence="1">HGW-Wallbacteria-1</strain>
    </source>
</reference>
<evidence type="ECO:0000313" key="1">
    <source>
        <dbReference type="EMBL" id="PKK88517.1"/>
    </source>
</evidence>
<feature type="non-terminal residue" evidence="1">
    <location>
        <position position="1"/>
    </location>
</feature>
<sequence length="60" mass="6379">SGDETPAIIIEVAGKFAVLKCGDTTPGGSVIKMANIEEIQLVSQDNAGKETTWTVKMEKK</sequence>
<protein>
    <recommendedName>
        <fullName evidence="3">Pilus assembly protein PilP</fullName>
    </recommendedName>
</protein>